<dbReference type="InterPro" id="IPR029058">
    <property type="entry name" value="AB_hydrolase_fold"/>
</dbReference>
<keyword evidence="3" id="KW-0378">Hydrolase</keyword>
<evidence type="ECO:0000313" key="4">
    <source>
        <dbReference type="Proteomes" id="UP000003250"/>
    </source>
</evidence>
<evidence type="ECO:0000256" key="1">
    <source>
        <dbReference type="SAM" id="Phobius"/>
    </source>
</evidence>
<proteinExistence type="predicted"/>
<feature type="domain" description="AB hydrolase-1" evidence="2">
    <location>
        <begin position="93"/>
        <end position="199"/>
    </location>
</feature>
<dbReference type="AlphaFoldDB" id="H0HM47"/>
<sequence length="389" mass="41589">MPATAFDAHLRGRAKFQVLVSASASLRPYISCVNLIYALIAFLLALLLVLVGITRVGSWLIERRNPAIGSFAEIDGARLHYVHVPAPENPDLPPIVFIHGASANLRDQMIPLRPLLEGRAELLFLDRPGHGWSGRGPGNNGTPAGQAASIAALMDHLGIRDAIIVGHSFGGAITAAFGLEQADRTRGLVFVAAATHPWPGGKTSWYYKLTTVPVLGWLFSETFANPAGSLRIVAAATCVFAPNPVPEAYLDEASIPLVLRPRAFRANAIDVEGLYRHALAAAPRYGEITAPAIVISGDYDTVVYEELHSTGLARDIPGAELVWVKNLGHKPDWIARELVVAAIEKAAGMDRDLPVIARTVEARIAGDRSGEGVCVNEKAPTAEPELAPE</sequence>
<dbReference type="GO" id="GO:0016787">
    <property type="term" value="F:hydrolase activity"/>
    <property type="evidence" value="ECO:0007669"/>
    <property type="project" value="UniProtKB-KW"/>
</dbReference>
<accession>H0HM47</accession>
<dbReference type="InterPro" id="IPR050266">
    <property type="entry name" value="AB_hydrolase_sf"/>
</dbReference>
<dbReference type="Pfam" id="PF00561">
    <property type="entry name" value="Abhydrolase_1"/>
    <property type="match status" value="1"/>
</dbReference>
<gene>
    <name evidence="3" type="ORF">MAXJ12_06053</name>
</gene>
<evidence type="ECO:0000313" key="3">
    <source>
        <dbReference type="EMBL" id="EHK58239.1"/>
    </source>
</evidence>
<dbReference type="PATRIC" id="fig|1107882.3.peg.1197"/>
<dbReference type="Proteomes" id="UP000003250">
    <property type="component" value="Unassembled WGS sequence"/>
</dbReference>
<dbReference type="Gene3D" id="3.40.50.1820">
    <property type="entry name" value="alpha/beta hydrolase"/>
    <property type="match status" value="1"/>
</dbReference>
<dbReference type="EMBL" id="AHAM01000038">
    <property type="protein sequence ID" value="EHK58239.1"/>
    <property type="molecule type" value="Genomic_DNA"/>
</dbReference>
<keyword evidence="1" id="KW-1133">Transmembrane helix</keyword>
<dbReference type="PRINTS" id="PR00111">
    <property type="entry name" value="ABHYDROLASE"/>
</dbReference>
<keyword evidence="1" id="KW-0812">Transmembrane</keyword>
<dbReference type="SUPFAM" id="SSF53474">
    <property type="entry name" value="alpha/beta-Hydrolases"/>
    <property type="match status" value="1"/>
</dbReference>
<keyword evidence="4" id="KW-1185">Reference proteome</keyword>
<feature type="transmembrane region" description="Helical" evidence="1">
    <location>
        <begin position="35"/>
        <end position="54"/>
    </location>
</feature>
<dbReference type="InterPro" id="IPR000073">
    <property type="entry name" value="AB_hydrolase_1"/>
</dbReference>
<reference evidence="3 4" key="1">
    <citation type="journal article" date="2012" name="J. Bacteriol.">
        <title>Draft Genome Sequence of Mesorhizobium alhagi CCNWXJ12-2T, a Novel Salt-Resistant Species Isolated from the Desert of Northwestern China.</title>
        <authorList>
            <person name="Zhou M."/>
            <person name="Chen W."/>
            <person name="Chen H."/>
            <person name="Wei G."/>
        </authorList>
    </citation>
    <scope>NUCLEOTIDE SEQUENCE [LARGE SCALE GENOMIC DNA]</scope>
    <source>
        <strain evidence="3 4">CCNWXJ12-2</strain>
    </source>
</reference>
<organism evidence="3 4">
    <name type="scientific">Mesorhizobium alhagi CCNWXJ12-2</name>
    <dbReference type="NCBI Taxonomy" id="1107882"/>
    <lineage>
        <taxon>Bacteria</taxon>
        <taxon>Pseudomonadati</taxon>
        <taxon>Pseudomonadota</taxon>
        <taxon>Alphaproteobacteria</taxon>
        <taxon>Hyphomicrobiales</taxon>
        <taxon>Phyllobacteriaceae</taxon>
        <taxon>Allomesorhizobium</taxon>
    </lineage>
</organism>
<evidence type="ECO:0000259" key="2">
    <source>
        <dbReference type="Pfam" id="PF00561"/>
    </source>
</evidence>
<protein>
    <submittedName>
        <fullName evidence="3">Alpha/beta hydrolase fold protein</fullName>
    </submittedName>
</protein>
<keyword evidence="1" id="KW-0472">Membrane</keyword>
<name>H0HM47_9HYPH</name>
<dbReference type="PANTHER" id="PTHR43798">
    <property type="entry name" value="MONOACYLGLYCEROL LIPASE"/>
    <property type="match status" value="1"/>
</dbReference>